<name>A0A8H2VFR9_9SACH</name>
<dbReference type="CDD" id="cd23024">
    <property type="entry name" value="zf-HIT_ZNHIT2-3"/>
    <property type="match status" value="1"/>
</dbReference>
<dbReference type="AlphaFoldDB" id="A0A8H2VFR9"/>
<keyword evidence="1" id="KW-0862">Zinc</keyword>
<feature type="region of interest" description="Disordered" evidence="2">
    <location>
        <begin position="38"/>
        <end position="64"/>
    </location>
</feature>
<dbReference type="SUPFAM" id="SSF144232">
    <property type="entry name" value="HIT/MYND zinc finger-like"/>
    <property type="match status" value="1"/>
</dbReference>
<feature type="domain" description="HIT-type" evidence="3">
    <location>
        <begin position="7"/>
        <end position="43"/>
    </location>
</feature>
<evidence type="ECO:0000256" key="1">
    <source>
        <dbReference type="PROSITE-ProRule" id="PRU00453"/>
    </source>
</evidence>
<evidence type="ECO:0000313" key="5">
    <source>
        <dbReference type="Proteomes" id="UP000644660"/>
    </source>
</evidence>
<accession>A0A8H2VFR9</accession>
<dbReference type="OrthoDB" id="18412at2759"/>
<gene>
    <name evidence="4" type="ORF">KABA2_04S11132</name>
</gene>
<feature type="compositionally biased region" description="Basic and acidic residues" evidence="2">
    <location>
        <begin position="50"/>
        <end position="60"/>
    </location>
</feature>
<dbReference type="InterPro" id="IPR040722">
    <property type="entry name" value="Hit1_C"/>
</dbReference>
<keyword evidence="1" id="KW-0863">Zinc-finger</keyword>
<dbReference type="Gene3D" id="1.20.1440.260">
    <property type="match status" value="1"/>
</dbReference>
<dbReference type="Gene3D" id="3.30.60.190">
    <property type="match status" value="1"/>
</dbReference>
<evidence type="ECO:0000313" key="4">
    <source>
        <dbReference type="EMBL" id="CAB4254650.1"/>
    </source>
</evidence>
<dbReference type="PROSITE" id="PS51083">
    <property type="entry name" value="ZF_HIT"/>
    <property type="match status" value="1"/>
</dbReference>
<dbReference type="InterPro" id="IPR007529">
    <property type="entry name" value="Znf_HIT"/>
</dbReference>
<organism evidence="4 5">
    <name type="scientific">Maudiozyma barnettii</name>
    <dbReference type="NCBI Taxonomy" id="61262"/>
    <lineage>
        <taxon>Eukaryota</taxon>
        <taxon>Fungi</taxon>
        <taxon>Dikarya</taxon>
        <taxon>Ascomycota</taxon>
        <taxon>Saccharomycotina</taxon>
        <taxon>Saccharomycetes</taxon>
        <taxon>Saccharomycetales</taxon>
        <taxon>Saccharomycetaceae</taxon>
        <taxon>Maudiozyma</taxon>
    </lineage>
</organism>
<evidence type="ECO:0000256" key="2">
    <source>
        <dbReference type="SAM" id="MobiDB-lite"/>
    </source>
</evidence>
<dbReference type="Pfam" id="PF04438">
    <property type="entry name" value="zf-HIT"/>
    <property type="match status" value="1"/>
</dbReference>
<dbReference type="EMBL" id="CAEFZW010000004">
    <property type="protein sequence ID" value="CAB4254650.1"/>
    <property type="molecule type" value="Genomic_DNA"/>
</dbReference>
<dbReference type="RefSeq" id="XP_041406494.1">
    <property type="nucleotide sequence ID" value="XM_041550560.1"/>
</dbReference>
<dbReference type="GeneID" id="64857652"/>
<sequence length="168" mass="19312">MGQVMKCEICQEQEAKYKCPNCGIRYCSLKCYKDPQKHNHSNANNTDNSDENKETQKIESNDSILQVTSVTKEDQLQLQTPELNAIYQNTPVLKDLLKYNTVKFHLDKVYKILGSNVNGGGQDNINMSKDMQRQLAIDYLNTLRYGGVHYNEAIEEFCQIFLQLLEGH</sequence>
<dbReference type="Pfam" id="PF18268">
    <property type="entry name" value="Hit1_C"/>
    <property type="match status" value="1"/>
</dbReference>
<comment type="caution">
    <text evidence="4">The sequence shown here is derived from an EMBL/GenBank/DDBJ whole genome shotgun (WGS) entry which is preliminary data.</text>
</comment>
<evidence type="ECO:0000259" key="3">
    <source>
        <dbReference type="PROSITE" id="PS51083"/>
    </source>
</evidence>
<keyword evidence="1" id="KW-0479">Metal-binding</keyword>
<proteinExistence type="predicted"/>
<protein>
    <recommendedName>
        <fullName evidence="3">HIT-type domain-containing protein</fullName>
    </recommendedName>
</protein>
<dbReference type="Proteomes" id="UP000644660">
    <property type="component" value="Unassembled WGS sequence"/>
</dbReference>
<keyword evidence="5" id="KW-1185">Reference proteome</keyword>
<dbReference type="GO" id="GO:0008270">
    <property type="term" value="F:zinc ion binding"/>
    <property type="evidence" value="ECO:0007669"/>
    <property type="project" value="UniProtKB-UniRule"/>
</dbReference>
<reference evidence="4 5" key="1">
    <citation type="submission" date="2020-05" db="EMBL/GenBank/DDBJ databases">
        <authorList>
            <person name="Casaregola S."/>
            <person name="Devillers H."/>
            <person name="Grondin C."/>
        </authorList>
    </citation>
    <scope>NUCLEOTIDE SEQUENCE [LARGE SCALE GENOMIC DNA]</scope>
    <source>
        <strain evidence="4 5">CLIB 1767</strain>
    </source>
</reference>